<dbReference type="AlphaFoldDB" id="A0A643F456"/>
<evidence type="ECO:0000313" key="2">
    <source>
        <dbReference type="EMBL" id="KAB0573117.1"/>
    </source>
</evidence>
<dbReference type="EMBL" id="VZPE01000001">
    <property type="protein sequence ID" value="KAB0573117.1"/>
    <property type="molecule type" value="Genomic_DNA"/>
</dbReference>
<feature type="domain" description="CD-NTase-associated protein 12/Pycsar effector protein TIR" evidence="1">
    <location>
        <begin position="5"/>
        <end position="125"/>
    </location>
</feature>
<protein>
    <recommendedName>
        <fullName evidence="1">CD-NTase-associated protein 12/Pycsar effector protein TIR domain-containing protein</fullName>
    </recommendedName>
</protein>
<sequence length="246" mass="26752">MVKPKVFIGSSSEGLSIANAIHSNLTRQAECTVWDKGVFIPSTSTLSSLINTLRTSDFGIFVFSPDDITIMREMTNPTVRDNVIFELGLFIGRLGAERCYFLVPENAGTMHLPSDLAGITPLVYENNRSDGNLTAALNPACMQIGNQLEKLKSFQDVNITSDAAPIQKPKDTVRRTPKKVSSKEVTEGVTIESYGKGYLVKGNTKPHKEKIKENGGKWNGSLQGWIISPSMLSSLKAAIPSASMIS</sequence>
<organism evidence="2">
    <name type="scientific">Brucella pituitosa</name>
    <dbReference type="NCBI Taxonomy" id="571256"/>
    <lineage>
        <taxon>Bacteria</taxon>
        <taxon>Pseudomonadati</taxon>
        <taxon>Pseudomonadota</taxon>
        <taxon>Alphaproteobacteria</taxon>
        <taxon>Hyphomicrobiales</taxon>
        <taxon>Brucellaceae</taxon>
        <taxon>Brucella/Ochrobactrum group</taxon>
        <taxon>Brucella</taxon>
    </lineage>
</organism>
<reference evidence="2" key="1">
    <citation type="submission" date="2019-09" db="EMBL/GenBank/DDBJ databases">
        <title>Draft genome sequences of 48 bacterial type strains from the CCUG.</title>
        <authorList>
            <person name="Tunovic T."/>
            <person name="Pineiro-Iglesias B."/>
            <person name="Unosson C."/>
            <person name="Inganas E."/>
            <person name="Ohlen M."/>
            <person name="Cardew S."/>
            <person name="Jensie-Markopoulos S."/>
            <person name="Salva-Serra F."/>
            <person name="Jaen-Luchoro D."/>
            <person name="Karlsson R."/>
            <person name="Svensson-Stadler L."/>
            <person name="Chun J."/>
            <person name="Moore E."/>
        </authorList>
    </citation>
    <scope>NUCLEOTIDE SEQUENCE</scope>
    <source>
        <strain evidence="2">CCUG 50899</strain>
    </source>
</reference>
<name>A0A643F456_9HYPH</name>
<comment type="caution">
    <text evidence="2">The sequence shown here is derived from an EMBL/GenBank/DDBJ whole genome shotgun (WGS) entry which is preliminary data.</text>
</comment>
<dbReference type="Pfam" id="PF10137">
    <property type="entry name" value="CAP12-PCTIR_TIR"/>
    <property type="match status" value="1"/>
</dbReference>
<dbReference type="InterPro" id="IPR019302">
    <property type="entry name" value="CAP12/PCTIR_TIR_dom"/>
</dbReference>
<accession>A0A643F456</accession>
<gene>
    <name evidence="2" type="ORF">F7Q93_01045</name>
</gene>
<dbReference type="GO" id="GO:0050135">
    <property type="term" value="F:NADP+ nucleosidase activity"/>
    <property type="evidence" value="ECO:0007669"/>
    <property type="project" value="InterPro"/>
</dbReference>
<evidence type="ECO:0000259" key="1">
    <source>
        <dbReference type="Pfam" id="PF10137"/>
    </source>
</evidence>
<proteinExistence type="predicted"/>